<organism evidence="1 2">
    <name type="scientific">Aureliella helgolandensis</name>
    <dbReference type="NCBI Taxonomy" id="2527968"/>
    <lineage>
        <taxon>Bacteria</taxon>
        <taxon>Pseudomonadati</taxon>
        <taxon>Planctomycetota</taxon>
        <taxon>Planctomycetia</taxon>
        <taxon>Pirellulales</taxon>
        <taxon>Pirellulaceae</taxon>
        <taxon>Aureliella</taxon>
    </lineage>
</organism>
<protein>
    <submittedName>
        <fullName evidence="1">Uncharacterized protein</fullName>
    </submittedName>
</protein>
<reference evidence="1 2" key="1">
    <citation type="submission" date="2019-02" db="EMBL/GenBank/DDBJ databases">
        <title>Deep-cultivation of Planctomycetes and their phenomic and genomic characterization uncovers novel biology.</title>
        <authorList>
            <person name="Wiegand S."/>
            <person name="Jogler M."/>
            <person name="Boedeker C."/>
            <person name="Pinto D."/>
            <person name="Vollmers J."/>
            <person name="Rivas-Marin E."/>
            <person name="Kohn T."/>
            <person name="Peeters S.H."/>
            <person name="Heuer A."/>
            <person name="Rast P."/>
            <person name="Oberbeckmann S."/>
            <person name="Bunk B."/>
            <person name="Jeske O."/>
            <person name="Meyerdierks A."/>
            <person name="Storesund J.E."/>
            <person name="Kallscheuer N."/>
            <person name="Luecker S."/>
            <person name="Lage O.M."/>
            <person name="Pohl T."/>
            <person name="Merkel B.J."/>
            <person name="Hornburger P."/>
            <person name="Mueller R.-W."/>
            <person name="Bruemmer F."/>
            <person name="Labrenz M."/>
            <person name="Spormann A.M."/>
            <person name="Op den Camp H."/>
            <person name="Overmann J."/>
            <person name="Amann R."/>
            <person name="Jetten M.S.M."/>
            <person name="Mascher T."/>
            <person name="Medema M.H."/>
            <person name="Devos D.P."/>
            <person name="Kaster A.-K."/>
            <person name="Ovreas L."/>
            <person name="Rohde M."/>
            <person name="Galperin M.Y."/>
            <person name="Jogler C."/>
        </authorList>
    </citation>
    <scope>NUCLEOTIDE SEQUENCE [LARGE SCALE GENOMIC DNA]</scope>
    <source>
        <strain evidence="1 2">Q31a</strain>
    </source>
</reference>
<name>A0A518GGD8_9BACT</name>
<keyword evidence="2" id="KW-1185">Reference proteome</keyword>
<evidence type="ECO:0000313" key="2">
    <source>
        <dbReference type="Proteomes" id="UP000318017"/>
    </source>
</evidence>
<proteinExistence type="predicted"/>
<dbReference type="KEGG" id="ahel:Q31a_60490"/>
<sequence length="39" mass="4293">MLAKPMSQKLRMQVVPVVANALDAHILSVILTDVLNMTM</sequence>
<evidence type="ECO:0000313" key="1">
    <source>
        <dbReference type="EMBL" id="QDV27656.1"/>
    </source>
</evidence>
<gene>
    <name evidence="1" type="ORF">Q31a_60490</name>
</gene>
<dbReference type="AlphaFoldDB" id="A0A518GGD8"/>
<dbReference type="Proteomes" id="UP000318017">
    <property type="component" value="Chromosome"/>
</dbReference>
<accession>A0A518GGD8</accession>
<dbReference type="EMBL" id="CP036298">
    <property type="protein sequence ID" value="QDV27656.1"/>
    <property type="molecule type" value="Genomic_DNA"/>
</dbReference>